<dbReference type="EMBL" id="MU266586">
    <property type="protein sequence ID" value="KAH7920351.1"/>
    <property type="molecule type" value="Genomic_DNA"/>
</dbReference>
<evidence type="ECO:0000313" key="2">
    <source>
        <dbReference type="Proteomes" id="UP000790709"/>
    </source>
</evidence>
<protein>
    <submittedName>
        <fullName evidence="1">Uncharacterized protein</fullName>
    </submittedName>
</protein>
<accession>A0ACB8B3S0</accession>
<proteinExistence type="predicted"/>
<comment type="caution">
    <text evidence="1">The sequence shown here is derived from an EMBL/GenBank/DDBJ whole genome shotgun (WGS) entry which is preliminary data.</text>
</comment>
<dbReference type="Proteomes" id="UP000790709">
    <property type="component" value="Unassembled WGS sequence"/>
</dbReference>
<evidence type="ECO:0000313" key="1">
    <source>
        <dbReference type="EMBL" id="KAH7920351.1"/>
    </source>
</evidence>
<name>A0ACB8B3S0_9AGAM</name>
<gene>
    <name evidence="1" type="ORF">BV22DRAFT_809182</name>
</gene>
<sequence length="222" mass="24578">MCFILATSSDPAHSLTHSFSYPVIVANRLRSSPHHPVFASRCVADMMSYSSIQSPSRPLGTRPAAGSWMLFTSTPPAFATPLAFWSVWTLYFITLVRTLCSIIHNLGVVLGPICCAYIPFHVCSFFCCASLCSSSTWPPSSPPGCFPPHPAILLPHSALGFCRFPVGYSHVAVHFPPLPFFRRLSQTVAQIAVCPSPTRWFVRVLYWDCHSEPPLETIHLRV</sequence>
<keyword evidence="2" id="KW-1185">Reference proteome</keyword>
<organism evidence="1 2">
    <name type="scientific">Leucogyrophana mollusca</name>
    <dbReference type="NCBI Taxonomy" id="85980"/>
    <lineage>
        <taxon>Eukaryota</taxon>
        <taxon>Fungi</taxon>
        <taxon>Dikarya</taxon>
        <taxon>Basidiomycota</taxon>
        <taxon>Agaricomycotina</taxon>
        <taxon>Agaricomycetes</taxon>
        <taxon>Agaricomycetidae</taxon>
        <taxon>Boletales</taxon>
        <taxon>Boletales incertae sedis</taxon>
        <taxon>Leucogyrophana</taxon>
    </lineage>
</organism>
<reference evidence="1" key="1">
    <citation type="journal article" date="2021" name="New Phytol.">
        <title>Evolutionary innovations through gain and loss of genes in the ectomycorrhizal Boletales.</title>
        <authorList>
            <person name="Wu G."/>
            <person name="Miyauchi S."/>
            <person name="Morin E."/>
            <person name="Kuo A."/>
            <person name="Drula E."/>
            <person name="Varga T."/>
            <person name="Kohler A."/>
            <person name="Feng B."/>
            <person name="Cao Y."/>
            <person name="Lipzen A."/>
            <person name="Daum C."/>
            <person name="Hundley H."/>
            <person name="Pangilinan J."/>
            <person name="Johnson J."/>
            <person name="Barry K."/>
            <person name="LaButti K."/>
            <person name="Ng V."/>
            <person name="Ahrendt S."/>
            <person name="Min B."/>
            <person name="Choi I.G."/>
            <person name="Park H."/>
            <person name="Plett J.M."/>
            <person name="Magnuson J."/>
            <person name="Spatafora J.W."/>
            <person name="Nagy L.G."/>
            <person name="Henrissat B."/>
            <person name="Grigoriev I.V."/>
            <person name="Yang Z.L."/>
            <person name="Xu J."/>
            <person name="Martin F.M."/>
        </authorList>
    </citation>
    <scope>NUCLEOTIDE SEQUENCE</scope>
    <source>
        <strain evidence="1">KUC20120723A-06</strain>
    </source>
</reference>